<protein>
    <submittedName>
        <fullName evidence="2">Putative lipocalin lipocalin</fullName>
    </submittedName>
</protein>
<dbReference type="InterPro" id="IPR002970">
    <property type="entry name" value="Tick_his-bd"/>
</dbReference>
<proteinExistence type="predicted"/>
<name>A0A6G5A059_RHIMP</name>
<dbReference type="SUPFAM" id="SSF50814">
    <property type="entry name" value="Lipocalins"/>
    <property type="match status" value="1"/>
</dbReference>
<dbReference type="Gene3D" id="2.40.128.20">
    <property type="match status" value="1"/>
</dbReference>
<keyword evidence="1" id="KW-0472">Membrane</keyword>
<keyword evidence="1" id="KW-1133">Transmembrane helix</keyword>
<dbReference type="AlphaFoldDB" id="A0A6G5A059"/>
<dbReference type="GO" id="GO:0030682">
    <property type="term" value="P:symbiont-mediated perturbation of host defenses"/>
    <property type="evidence" value="ECO:0007669"/>
    <property type="project" value="InterPro"/>
</dbReference>
<reference evidence="2" key="1">
    <citation type="submission" date="2020-03" db="EMBL/GenBank/DDBJ databases">
        <title>A transcriptome and proteome of the tick Rhipicephalus microplus shaped by the genetic composition of its hosts and developmental stage.</title>
        <authorList>
            <person name="Garcia G.R."/>
            <person name="Ribeiro J.M.C."/>
            <person name="Maruyama S.R."/>
            <person name="Gardinasse L.G."/>
            <person name="Nelson K."/>
            <person name="Ferreira B.R."/>
            <person name="Andrade T.G."/>
            <person name="Santos I.K.F.M."/>
        </authorList>
    </citation>
    <scope>NUCLEOTIDE SEQUENCE</scope>
    <source>
        <strain evidence="2">NSGR</strain>
        <tissue evidence="2">Salivary glands</tissue>
    </source>
</reference>
<evidence type="ECO:0000313" key="2">
    <source>
        <dbReference type="EMBL" id="NIE44392.1"/>
    </source>
</evidence>
<dbReference type="VEuPathDB" id="VectorBase:LOC119185975"/>
<dbReference type="Pfam" id="PF02098">
    <property type="entry name" value="His_binding"/>
    <property type="match status" value="1"/>
</dbReference>
<accession>A0A6G5A059</accession>
<sequence length="224" mass="25536">MKKSVGDPTLQPHHAMIVSTVRNNDDYAVLVVGVLPDRARTPRRPSSNKMGLWHVCTCVLLAVLIGVVIAANRGERTDAFRVIEAFSRPVSIFKDSNNSPFKCLSATRTRFDPQAKEATYIWHLKDDHGKVKQNVSFDVEKGKEIDQVTFYVDDDRTHPFTAYCNYTDYQNCIVVIVPYSGHNHCMMWLQRRVAHNVPQNCLDKYEEKCGVKIPTFDSDLCKDD</sequence>
<dbReference type="InterPro" id="IPR012674">
    <property type="entry name" value="Calycin"/>
</dbReference>
<keyword evidence="1" id="KW-0812">Transmembrane</keyword>
<dbReference type="EMBL" id="GIKN01002119">
    <property type="protein sequence ID" value="NIE44392.1"/>
    <property type="molecule type" value="Transcribed_RNA"/>
</dbReference>
<dbReference type="GO" id="GO:0043176">
    <property type="term" value="F:amine binding"/>
    <property type="evidence" value="ECO:0007669"/>
    <property type="project" value="InterPro"/>
</dbReference>
<organism evidence="2">
    <name type="scientific">Rhipicephalus microplus</name>
    <name type="common">Cattle tick</name>
    <name type="synonym">Boophilus microplus</name>
    <dbReference type="NCBI Taxonomy" id="6941"/>
    <lineage>
        <taxon>Eukaryota</taxon>
        <taxon>Metazoa</taxon>
        <taxon>Ecdysozoa</taxon>
        <taxon>Arthropoda</taxon>
        <taxon>Chelicerata</taxon>
        <taxon>Arachnida</taxon>
        <taxon>Acari</taxon>
        <taxon>Parasitiformes</taxon>
        <taxon>Ixodida</taxon>
        <taxon>Ixodoidea</taxon>
        <taxon>Ixodidae</taxon>
        <taxon>Rhipicephalinae</taxon>
        <taxon>Rhipicephalus</taxon>
        <taxon>Boophilus</taxon>
    </lineage>
</organism>
<dbReference type="OrthoDB" id="6487160at2759"/>
<feature type="transmembrane region" description="Helical" evidence="1">
    <location>
        <begin position="51"/>
        <end position="71"/>
    </location>
</feature>
<evidence type="ECO:0000256" key="1">
    <source>
        <dbReference type="SAM" id="Phobius"/>
    </source>
</evidence>